<dbReference type="Gene3D" id="1.20.120.30">
    <property type="entry name" value="Aspartate receptor, ligand-binding domain"/>
    <property type="match status" value="1"/>
</dbReference>
<dbReference type="CDD" id="cd11386">
    <property type="entry name" value="MCP_signal"/>
    <property type="match status" value="1"/>
</dbReference>
<dbReference type="Pfam" id="PF00672">
    <property type="entry name" value="HAMP"/>
    <property type="match status" value="1"/>
</dbReference>
<evidence type="ECO:0000256" key="3">
    <source>
        <dbReference type="ARBA" id="ARBA00029447"/>
    </source>
</evidence>
<evidence type="ECO:0000313" key="10">
    <source>
        <dbReference type="EMBL" id="BAH74366.1"/>
    </source>
</evidence>
<dbReference type="RefSeq" id="WP_012750440.1">
    <property type="nucleotide sequence ID" value="NC_012796.1"/>
</dbReference>
<dbReference type="AlphaFoldDB" id="C4XK11"/>
<feature type="domain" description="Methyl-accepting transducer" evidence="8">
    <location>
        <begin position="310"/>
        <end position="546"/>
    </location>
</feature>
<dbReference type="GO" id="GO:0006935">
    <property type="term" value="P:chemotaxis"/>
    <property type="evidence" value="ECO:0007669"/>
    <property type="project" value="UniProtKB-ARBA"/>
</dbReference>
<keyword evidence="7" id="KW-0812">Transmembrane</keyword>
<feature type="region of interest" description="Disordered" evidence="6">
    <location>
        <begin position="581"/>
        <end position="601"/>
    </location>
</feature>
<reference evidence="10 11" key="1">
    <citation type="journal article" date="2009" name="Genome Res.">
        <title>Whole genome sequence of Desulfovibrio magneticus strain RS-1 revealed common gene clusters in magnetotactic bacteria.</title>
        <authorList>
            <person name="Nakazawa H."/>
            <person name="Arakaki A."/>
            <person name="Narita-Yamada S."/>
            <person name="Yashiro I."/>
            <person name="Jinno K."/>
            <person name="Aoki N."/>
            <person name="Tsuruyama A."/>
            <person name="Okamura Y."/>
            <person name="Tanikawa S."/>
            <person name="Fujita N."/>
            <person name="Takeyama H."/>
            <person name="Matsunaga T."/>
        </authorList>
    </citation>
    <scope>NUCLEOTIDE SEQUENCE [LARGE SCALE GENOMIC DNA]</scope>
    <source>
        <strain evidence="11">ATCC 700980 / DSM 13731 / RS-1</strain>
    </source>
</reference>
<evidence type="ECO:0000256" key="2">
    <source>
        <dbReference type="ARBA" id="ARBA00023224"/>
    </source>
</evidence>
<dbReference type="STRING" id="573370.DMR_08750"/>
<dbReference type="HOGENOM" id="CLU_000445_107_27_7"/>
<dbReference type="PANTHER" id="PTHR32089">
    <property type="entry name" value="METHYL-ACCEPTING CHEMOTAXIS PROTEIN MCPB"/>
    <property type="match status" value="1"/>
</dbReference>
<evidence type="ECO:0000313" key="11">
    <source>
        <dbReference type="Proteomes" id="UP000009071"/>
    </source>
</evidence>
<dbReference type="OrthoDB" id="5342522at2"/>
<evidence type="ECO:0000256" key="1">
    <source>
        <dbReference type="ARBA" id="ARBA00004370"/>
    </source>
</evidence>
<keyword evidence="7" id="KW-1133">Transmembrane helix</keyword>
<dbReference type="SUPFAM" id="SSF58104">
    <property type="entry name" value="Methyl-accepting chemotaxis protein (MCP) signaling domain"/>
    <property type="match status" value="1"/>
</dbReference>
<dbReference type="GO" id="GO:0007165">
    <property type="term" value="P:signal transduction"/>
    <property type="evidence" value="ECO:0007669"/>
    <property type="project" value="UniProtKB-KW"/>
</dbReference>
<feature type="coiled-coil region" evidence="5">
    <location>
        <begin position="247"/>
        <end position="324"/>
    </location>
</feature>
<evidence type="ECO:0000256" key="5">
    <source>
        <dbReference type="SAM" id="Coils"/>
    </source>
</evidence>
<dbReference type="Gene3D" id="6.10.340.10">
    <property type="match status" value="1"/>
</dbReference>
<proteinExistence type="inferred from homology"/>
<dbReference type="SMART" id="SM00283">
    <property type="entry name" value="MA"/>
    <property type="match status" value="1"/>
</dbReference>
<dbReference type="FunFam" id="1.10.287.950:FF:000001">
    <property type="entry name" value="Methyl-accepting chemotaxis sensory transducer"/>
    <property type="match status" value="1"/>
</dbReference>
<keyword evidence="11" id="KW-1185">Reference proteome</keyword>
<evidence type="ECO:0000259" key="8">
    <source>
        <dbReference type="PROSITE" id="PS50111"/>
    </source>
</evidence>
<dbReference type="InterPro" id="IPR004089">
    <property type="entry name" value="MCPsignal_dom"/>
</dbReference>
<dbReference type="Gene3D" id="1.10.287.950">
    <property type="entry name" value="Methyl-accepting chemotaxis protein"/>
    <property type="match status" value="1"/>
</dbReference>
<dbReference type="PANTHER" id="PTHR32089:SF112">
    <property type="entry name" value="LYSOZYME-LIKE PROTEIN-RELATED"/>
    <property type="match status" value="1"/>
</dbReference>
<dbReference type="Pfam" id="PF00015">
    <property type="entry name" value="MCPsignal"/>
    <property type="match status" value="1"/>
</dbReference>
<dbReference type="InterPro" id="IPR025991">
    <property type="entry name" value="Chemoreceptor_zinc-bind_dom"/>
</dbReference>
<dbReference type="GO" id="GO:0016020">
    <property type="term" value="C:membrane"/>
    <property type="evidence" value="ECO:0007669"/>
    <property type="project" value="UniProtKB-SubCell"/>
</dbReference>
<dbReference type="SMART" id="SM00304">
    <property type="entry name" value="HAMP"/>
    <property type="match status" value="1"/>
</dbReference>
<keyword evidence="2 4" id="KW-0807">Transducer</keyword>
<sequence>MWKNASITTKILFSIGIVLLTMVVPSAISLISQGKMIAGFGRLSDDNHLEQLLLEREIDHLKWVQSLSTFLINSNETELRIQADPTKCAFGKWYYGKERSDTEAIFPKSTSLLKDIEEPHKQLHASAVKIQEFRKAGEQDKLVNVFYNESVASLGRVQAILKEIREVVDSSVISEGKAIEQANESSKRNSLVVIVVAVLIAVAGGIATALSITRPLKNSVSFAVSIAAGNLSEHLNIEQKDEVGVLAVSLRKMVDNLKAKISEAESKTILAEEETKKAQVATKEAEEARRQADRAKREGMLDAANKLEAVVESITSASDQLNAQSIELSKNSDSQARRVTEAATAMEEMNSTIIEVAKNASQATLTSENAKNKALEGEKTVVDVIRHIDIVETQSSELKMHMNDLAKKADDIGKVMNVINDIADQTNLLALNAAIEAARAGDAGRGFAVVADEVRKLAEKTMTATKEVGSAIQGIQEGARINSQNVENSTKIIQETTALAANSGEVLKSIVTFIEASADQIRSIATASEEQSATSEEINRNISEVDNTISESAAMMHESVKAVDELARQAHALKQLIEELQTEGGGTQSRHLGHKARQAKN</sequence>
<comment type="subcellular location">
    <subcellularLocation>
        <location evidence="1">Membrane</location>
    </subcellularLocation>
</comment>
<dbReference type="EMBL" id="AP010904">
    <property type="protein sequence ID" value="BAH74366.1"/>
    <property type="molecule type" value="Genomic_DNA"/>
</dbReference>
<evidence type="ECO:0000256" key="6">
    <source>
        <dbReference type="SAM" id="MobiDB-lite"/>
    </source>
</evidence>
<evidence type="ECO:0000256" key="4">
    <source>
        <dbReference type="PROSITE-ProRule" id="PRU00284"/>
    </source>
</evidence>
<protein>
    <submittedName>
        <fullName evidence="10">Methyl-accepting chemotaxis protein</fullName>
    </submittedName>
</protein>
<dbReference type="PROSITE" id="PS50885">
    <property type="entry name" value="HAMP"/>
    <property type="match status" value="1"/>
</dbReference>
<dbReference type="Pfam" id="PF13682">
    <property type="entry name" value="CZB"/>
    <property type="match status" value="1"/>
</dbReference>
<gene>
    <name evidence="10" type="ordered locus">DMR_08750</name>
</gene>
<keyword evidence="7" id="KW-0472">Membrane</keyword>
<feature type="compositionally biased region" description="Basic residues" evidence="6">
    <location>
        <begin position="591"/>
        <end position="601"/>
    </location>
</feature>
<evidence type="ECO:0000256" key="7">
    <source>
        <dbReference type="SAM" id="Phobius"/>
    </source>
</evidence>
<comment type="similarity">
    <text evidence="3">Belongs to the methyl-accepting chemotaxis (MCP) protein family.</text>
</comment>
<organism evidence="10 11">
    <name type="scientific">Solidesulfovibrio magneticus (strain ATCC 700980 / DSM 13731 / RS-1)</name>
    <name type="common">Desulfovibrio magneticus</name>
    <dbReference type="NCBI Taxonomy" id="573370"/>
    <lineage>
        <taxon>Bacteria</taxon>
        <taxon>Pseudomonadati</taxon>
        <taxon>Thermodesulfobacteriota</taxon>
        <taxon>Desulfovibrionia</taxon>
        <taxon>Desulfovibrionales</taxon>
        <taxon>Desulfovibrionaceae</taxon>
        <taxon>Solidesulfovibrio</taxon>
    </lineage>
</organism>
<dbReference type="InterPro" id="IPR003660">
    <property type="entry name" value="HAMP_dom"/>
</dbReference>
<evidence type="ECO:0000259" key="9">
    <source>
        <dbReference type="PROSITE" id="PS50885"/>
    </source>
</evidence>
<name>C4XK11_SOLM1</name>
<accession>C4XK11</accession>
<dbReference type="Proteomes" id="UP000009071">
    <property type="component" value="Chromosome"/>
</dbReference>
<feature type="domain" description="HAMP" evidence="9">
    <location>
        <begin position="210"/>
        <end position="262"/>
    </location>
</feature>
<feature type="transmembrane region" description="Helical" evidence="7">
    <location>
        <begin position="191"/>
        <end position="212"/>
    </location>
</feature>
<dbReference type="eggNOG" id="COG0840">
    <property type="taxonomic scope" value="Bacteria"/>
</dbReference>
<dbReference type="KEGG" id="dma:DMR_08750"/>
<dbReference type="CDD" id="cd06225">
    <property type="entry name" value="HAMP"/>
    <property type="match status" value="1"/>
</dbReference>
<keyword evidence="5" id="KW-0175">Coiled coil</keyword>
<feature type="transmembrane region" description="Helical" evidence="7">
    <location>
        <begin position="12"/>
        <end position="32"/>
    </location>
</feature>
<dbReference type="PROSITE" id="PS50111">
    <property type="entry name" value="CHEMOTAXIS_TRANSDUC_2"/>
    <property type="match status" value="1"/>
</dbReference>